<dbReference type="SUPFAM" id="SSF51905">
    <property type="entry name" value="FAD/NAD(P)-binding domain"/>
    <property type="match status" value="1"/>
</dbReference>
<evidence type="ECO:0000256" key="13">
    <source>
        <dbReference type="SAM" id="MobiDB-lite"/>
    </source>
</evidence>
<accession>A0A2U3KD20</accession>
<evidence type="ECO:0000256" key="8">
    <source>
        <dbReference type="ARBA" id="ARBA00022982"/>
    </source>
</evidence>
<dbReference type="SUPFAM" id="SSF46977">
    <property type="entry name" value="Succinate dehydrogenase/fumarate reductase flavoprotein C-terminal domain"/>
    <property type="match status" value="1"/>
</dbReference>
<dbReference type="InterPro" id="IPR027477">
    <property type="entry name" value="Succ_DH/fumarate_Rdtase_cat_sf"/>
</dbReference>
<evidence type="ECO:0000256" key="2">
    <source>
        <dbReference type="ARBA" id="ARBA00004515"/>
    </source>
</evidence>
<dbReference type="Pfam" id="PF02910">
    <property type="entry name" value="Succ_DH_flav_C"/>
    <property type="match status" value="1"/>
</dbReference>
<dbReference type="Gene3D" id="3.50.50.60">
    <property type="entry name" value="FAD/NAD(P)-binding domain"/>
    <property type="match status" value="1"/>
</dbReference>
<evidence type="ECO:0000256" key="7">
    <source>
        <dbReference type="ARBA" id="ARBA00022827"/>
    </source>
</evidence>
<dbReference type="InterPro" id="IPR036188">
    <property type="entry name" value="FAD/NAD-bd_sf"/>
</dbReference>
<comment type="catalytic activity">
    <reaction evidence="11">
        <text>a quinone + succinate = fumarate + a quinol</text>
        <dbReference type="Rhea" id="RHEA:40523"/>
        <dbReference type="ChEBI" id="CHEBI:24646"/>
        <dbReference type="ChEBI" id="CHEBI:29806"/>
        <dbReference type="ChEBI" id="CHEBI:30031"/>
        <dbReference type="ChEBI" id="CHEBI:132124"/>
        <dbReference type="EC" id="1.3.5.1"/>
    </reaction>
</comment>
<feature type="compositionally biased region" description="Basic and acidic residues" evidence="13">
    <location>
        <begin position="1"/>
        <end position="20"/>
    </location>
</feature>
<feature type="region of interest" description="Disordered" evidence="13">
    <location>
        <begin position="1"/>
        <end position="22"/>
    </location>
</feature>
<dbReference type="InterPro" id="IPR030664">
    <property type="entry name" value="SdhA/FrdA/AprA"/>
</dbReference>
<sequence length="612" mass="68154">MQGCPNRKESYGKKSPHDEAWPVTDHLWPAGIAGVRRNTRTMRETTHDVLILGTGLAGLRAAVEISMQTQGAADIGIVSKVQVMRSHSVCAEGGTGAVMRPEEGDSLELHAWDTVKGSDFLADQDTVDRFVKTAPDEIRLLEHWGVPWSRREDGRIMQRPFGGHSFPRACMAADKTGFFEMQALYDTLLKYKNFKRYDECFVTSLLLDGDRFAGLTVYDLPSGEFVVLRAKALLIASGGLGNLYGFTTYSQTVTGDGQAIAYRAGLALEDPEFLQFHPTGLVPSGILMTEGCRGEGGYLRNNKGERFMEKYAPKMMELAPRDIVSRSEMTEILEGRGFPGPDGLDFIHLDLTHLGAERINKRLPLIREVCMKFLGIDPITQAIPIRPVAHYSMGGIEADIDGRTKIENIWAAGEVACHSMHGANRLGCNSTAECLVWGGITGGGIAKYLQSGPQLSKVPQEKFREEESRIFDGLLQRGGTESPAQIRGELRSLMDKHAGVYRTGQSMKQGLDKITQLKQRFRKIAVQDKSRVYNTNLVQVLETENMLDLAEVLLFSGLAREESRGGHARTDFPKRDDEKFLAHSMVYYTDGRPRLEYKPVTITNWKPVERKY</sequence>
<evidence type="ECO:0000256" key="6">
    <source>
        <dbReference type="ARBA" id="ARBA00022630"/>
    </source>
</evidence>
<dbReference type="Proteomes" id="UP000238701">
    <property type="component" value="Unassembled WGS sequence"/>
</dbReference>
<dbReference type="InterPro" id="IPR003952">
    <property type="entry name" value="FRD_SDH_FAD_BS"/>
</dbReference>
<dbReference type="GO" id="GO:0008177">
    <property type="term" value="F:succinate dehydrogenase (quinone) activity"/>
    <property type="evidence" value="ECO:0007669"/>
    <property type="project" value="UniProtKB-EC"/>
</dbReference>
<dbReference type="EC" id="1.3.5.1" evidence="4"/>
<evidence type="ECO:0000313" key="17">
    <source>
        <dbReference type="Proteomes" id="UP000238701"/>
    </source>
</evidence>
<reference evidence="17" key="1">
    <citation type="submission" date="2018-02" db="EMBL/GenBank/DDBJ databases">
        <authorList>
            <person name="Hausmann B."/>
        </authorList>
    </citation>
    <scope>NUCLEOTIDE SEQUENCE [LARGE SCALE GENOMIC DNA]</scope>
    <source>
        <strain evidence="17">Peat soil MAG SbA1</strain>
    </source>
</reference>
<evidence type="ECO:0000313" key="16">
    <source>
        <dbReference type="EMBL" id="SPF37410.1"/>
    </source>
</evidence>
<evidence type="ECO:0000256" key="9">
    <source>
        <dbReference type="ARBA" id="ARBA00023002"/>
    </source>
</evidence>
<keyword evidence="10" id="KW-0472">Membrane</keyword>
<dbReference type="GO" id="GO:0005886">
    <property type="term" value="C:plasma membrane"/>
    <property type="evidence" value="ECO:0007669"/>
    <property type="project" value="UniProtKB-SubCell"/>
</dbReference>
<dbReference type="FunFam" id="3.90.700.10:FF:000003">
    <property type="entry name" value="Fumarate reductase flavoprotein subunit"/>
    <property type="match status" value="1"/>
</dbReference>
<comment type="subcellular location">
    <subcellularLocation>
        <location evidence="2">Cell inner membrane</location>
        <topology evidence="2">Peripheral membrane protein</topology>
        <orientation evidence="2">Cytoplasmic side</orientation>
    </subcellularLocation>
</comment>
<dbReference type="Pfam" id="PF00890">
    <property type="entry name" value="FAD_binding_2"/>
    <property type="match status" value="1"/>
</dbReference>
<dbReference type="InterPro" id="IPR015939">
    <property type="entry name" value="Fum_Rdtase/Succ_DH_flav-like_C"/>
</dbReference>
<organism evidence="16 17">
    <name type="scientific">Candidatus Sulfotelmatobacter kueseliae</name>
    <dbReference type="NCBI Taxonomy" id="2042962"/>
    <lineage>
        <taxon>Bacteria</taxon>
        <taxon>Pseudomonadati</taxon>
        <taxon>Acidobacteriota</taxon>
        <taxon>Terriglobia</taxon>
        <taxon>Terriglobales</taxon>
        <taxon>Candidatus Korobacteraceae</taxon>
        <taxon>Candidatus Sulfotelmatobacter</taxon>
    </lineage>
</organism>
<evidence type="ECO:0000259" key="15">
    <source>
        <dbReference type="Pfam" id="PF02910"/>
    </source>
</evidence>
<name>A0A2U3KD20_9BACT</name>
<keyword evidence="5" id="KW-0813">Transport</keyword>
<dbReference type="EMBL" id="OMOD01000090">
    <property type="protein sequence ID" value="SPF37410.1"/>
    <property type="molecule type" value="Genomic_DNA"/>
</dbReference>
<evidence type="ECO:0000256" key="1">
    <source>
        <dbReference type="ARBA" id="ARBA00001974"/>
    </source>
</evidence>
<evidence type="ECO:0000256" key="3">
    <source>
        <dbReference type="ARBA" id="ARBA00008040"/>
    </source>
</evidence>
<dbReference type="PANTHER" id="PTHR11632">
    <property type="entry name" value="SUCCINATE DEHYDROGENASE 2 FLAVOPROTEIN SUBUNIT"/>
    <property type="match status" value="1"/>
</dbReference>
<evidence type="ECO:0000256" key="5">
    <source>
        <dbReference type="ARBA" id="ARBA00022448"/>
    </source>
</evidence>
<evidence type="ECO:0000256" key="12">
    <source>
        <dbReference type="PIRSR" id="PIRSR000171-1"/>
    </source>
</evidence>
<dbReference type="Gene3D" id="4.10.80.40">
    <property type="entry name" value="succinate dehydrogenase protein domain"/>
    <property type="match status" value="1"/>
</dbReference>
<comment type="cofactor">
    <cofactor evidence="1">
        <name>FAD</name>
        <dbReference type="ChEBI" id="CHEBI:57692"/>
    </cofactor>
</comment>
<dbReference type="PANTHER" id="PTHR11632:SF51">
    <property type="entry name" value="SUCCINATE DEHYDROGENASE [UBIQUINONE] FLAVOPROTEIN SUBUNIT, MITOCHONDRIAL"/>
    <property type="match status" value="1"/>
</dbReference>
<dbReference type="AlphaFoldDB" id="A0A2U3KD20"/>
<gene>
    <name evidence="16" type="primary">sdhA</name>
    <name evidence="16" type="synonym">frdA</name>
    <name evidence="16" type="ORF">SBA1_180039</name>
</gene>
<evidence type="ECO:0000259" key="14">
    <source>
        <dbReference type="Pfam" id="PF00890"/>
    </source>
</evidence>
<feature type="domain" description="Fumarate reductase/succinate dehydrogenase flavoprotein-like C-terminal" evidence="15">
    <location>
        <begin position="488"/>
        <end position="612"/>
    </location>
</feature>
<dbReference type="GO" id="GO:0022900">
    <property type="term" value="P:electron transport chain"/>
    <property type="evidence" value="ECO:0007669"/>
    <property type="project" value="InterPro"/>
</dbReference>
<dbReference type="PROSITE" id="PS00504">
    <property type="entry name" value="FRD_SDH_FAD_BINDING"/>
    <property type="match status" value="1"/>
</dbReference>
<keyword evidence="8" id="KW-0249">Electron transport</keyword>
<dbReference type="Gene3D" id="1.20.58.100">
    <property type="entry name" value="Fumarate reductase/succinate dehydrogenase flavoprotein-like, C-terminal domain"/>
    <property type="match status" value="1"/>
</dbReference>
<dbReference type="InterPro" id="IPR037099">
    <property type="entry name" value="Fum_R/Succ_DH_flav-like_C_sf"/>
</dbReference>
<evidence type="ECO:0000256" key="10">
    <source>
        <dbReference type="ARBA" id="ARBA00023136"/>
    </source>
</evidence>
<comment type="similarity">
    <text evidence="3">Belongs to the FAD-dependent oxidoreductase 2 family. FRD/SDH subfamily.</text>
</comment>
<dbReference type="PRINTS" id="PR00368">
    <property type="entry name" value="FADPNR"/>
</dbReference>
<dbReference type="PIRSF" id="PIRSF000171">
    <property type="entry name" value="SDHA_APRA_LASPO"/>
    <property type="match status" value="1"/>
</dbReference>
<keyword evidence="7" id="KW-0274">FAD</keyword>
<dbReference type="SUPFAM" id="SSF56425">
    <property type="entry name" value="Succinate dehydrogenase/fumarate reductase flavoprotein, catalytic domain"/>
    <property type="match status" value="1"/>
</dbReference>
<dbReference type="InterPro" id="IPR014006">
    <property type="entry name" value="Succ_Dhase_FrdA_Gneg"/>
</dbReference>
<dbReference type="GO" id="GO:0050660">
    <property type="term" value="F:flavin adenine dinucleotide binding"/>
    <property type="evidence" value="ECO:0007669"/>
    <property type="project" value="InterPro"/>
</dbReference>
<protein>
    <recommendedName>
        <fullName evidence="4">succinate dehydrogenase</fullName>
        <ecNumber evidence="4">1.3.5.1</ecNumber>
    </recommendedName>
</protein>
<proteinExistence type="inferred from homology"/>
<dbReference type="NCBIfam" id="NF004724">
    <property type="entry name" value="PRK06069.1"/>
    <property type="match status" value="1"/>
</dbReference>
<evidence type="ECO:0000256" key="4">
    <source>
        <dbReference type="ARBA" id="ARBA00012792"/>
    </source>
</evidence>
<evidence type="ECO:0000256" key="11">
    <source>
        <dbReference type="ARBA" id="ARBA00049220"/>
    </source>
</evidence>
<keyword evidence="9 16" id="KW-0560">Oxidoreductase</keyword>
<feature type="active site" description="Proton acceptor" evidence="12">
    <location>
        <position position="321"/>
    </location>
</feature>
<dbReference type="FunFam" id="1.20.58.100:FF:000001">
    <property type="entry name" value="Succinate dehydrogenase flavoprotein subunit (SdhA)"/>
    <property type="match status" value="1"/>
</dbReference>
<dbReference type="InterPro" id="IPR003953">
    <property type="entry name" value="FAD-dep_OxRdtase_2_FAD-bd"/>
</dbReference>
<keyword evidence="6" id="KW-0285">Flavoprotein</keyword>
<feature type="domain" description="FAD-dependent oxidoreductase 2 FAD-binding" evidence="14">
    <location>
        <begin position="48"/>
        <end position="430"/>
    </location>
</feature>
<dbReference type="NCBIfam" id="TIGR01812">
    <property type="entry name" value="sdhA_frdA_Gneg"/>
    <property type="match status" value="1"/>
</dbReference>
<dbReference type="Gene3D" id="3.90.700.10">
    <property type="entry name" value="Succinate dehydrogenase/fumarate reductase flavoprotein, catalytic domain"/>
    <property type="match status" value="1"/>
</dbReference>